<feature type="compositionally biased region" description="Polar residues" evidence="1">
    <location>
        <begin position="123"/>
        <end position="137"/>
    </location>
</feature>
<dbReference type="EMBL" id="CP157947">
    <property type="protein sequence ID" value="XBS68533.1"/>
    <property type="molecule type" value="Genomic_DNA"/>
</dbReference>
<evidence type="ECO:0000256" key="1">
    <source>
        <dbReference type="SAM" id="MobiDB-lite"/>
    </source>
</evidence>
<reference evidence="2" key="1">
    <citation type="submission" date="2024-06" db="EMBL/GenBank/DDBJ databases">
        <authorList>
            <person name="Coelho C."/>
            <person name="Bento M."/>
            <person name="Garcia E."/>
            <person name="Camelo A."/>
            <person name="Brandao I."/>
            <person name="Espirito Santo C."/>
            <person name="Trovao J."/>
            <person name="Verissimo A."/>
            <person name="Costa J."/>
            <person name="Tiago I."/>
        </authorList>
    </citation>
    <scope>NUCLEOTIDE SEQUENCE</scope>
    <source>
        <strain evidence="2">KWT182</strain>
    </source>
</reference>
<dbReference type="AlphaFoldDB" id="A0AAU7Q6C5"/>
<feature type="region of interest" description="Disordered" evidence="1">
    <location>
        <begin position="74"/>
        <end position="161"/>
    </location>
</feature>
<evidence type="ECO:0000313" key="2">
    <source>
        <dbReference type="EMBL" id="XBS68533.1"/>
    </source>
</evidence>
<accession>A0AAU7Q6C5</accession>
<organism evidence="2">
    <name type="scientific">Acerihabitans sp. KWT182</name>
    <dbReference type="NCBI Taxonomy" id="3157919"/>
    <lineage>
        <taxon>Bacteria</taxon>
        <taxon>Pseudomonadati</taxon>
        <taxon>Pseudomonadota</taxon>
        <taxon>Gammaproteobacteria</taxon>
        <taxon>Enterobacterales</taxon>
        <taxon>Pectobacteriaceae</taxon>
        <taxon>Acerihabitans</taxon>
    </lineage>
</organism>
<feature type="compositionally biased region" description="Polar residues" evidence="1">
    <location>
        <begin position="146"/>
        <end position="161"/>
    </location>
</feature>
<proteinExistence type="predicted"/>
<evidence type="ECO:0008006" key="3">
    <source>
        <dbReference type="Google" id="ProtNLM"/>
    </source>
</evidence>
<sequence length="161" mass="17634">MKKNFPFKTDRYNIYLILGILLRDILPQYYKDGVSPDSRSQTMLTKKKAFLILLLAPLLRSAYAEDCQPNGLGGSYCINDDGTTSNSIPNEADGKDTLYSDGRWTSTSEDGTDEEQVFDSKGAVSNSSPDESGLNDNSESDHDSLPGSSQDNSAINDYSPN</sequence>
<protein>
    <recommendedName>
        <fullName evidence="3">RND transporter</fullName>
    </recommendedName>
</protein>
<gene>
    <name evidence="2" type="ORF">ABK905_17795</name>
</gene>
<name>A0AAU7Q6C5_9GAMM</name>